<evidence type="ECO:0000256" key="1">
    <source>
        <dbReference type="SAM" id="MobiDB-lite"/>
    </source>
</evidence>
<feature type="region of interest" description="Disordered" evidence="1">
    <location>
        <begin position="46"/>
        <end position="90"/>
    </location>
</feature>
<dbReference type="AlphaFoldDB" id="F4RCN7"/>
<protein>
    <recommendedName>
        <fullName evidence="5">Secreted protein</fullName>
    </recommendedName>
</protein>
<keyword evidence="2" id="KW-0732">Signal</keyword>
<evidence type="ECO:0000313" key="3">
    <source>
        <dbReference type="EMBL" id="EGG09663.1"/>
    </source>
</evidence>
<sequence>MISTIKWLGVFHLLLCLLLLKQIDQTLAFEDLPDLNSSLDHLPIKIEDSPPTSPLQEFPSPIKIEDSPPTSPLQDQQDAHRPLGYTGENSQGNLRRLQYISSRKNKEPQSNIQDLENLQYMEVVDGGSLHIPKPLKKAKFSSKNREIGGPSNSKIDSSAINLIDNIKEMAKTHDLIPSTLVSAIDDWFTNLEAKMSDKIKGYDSTYKRKRIIHPHVRRAVSKANAVATSFLVCLKLLHEDQYHEVINWEEQILQDGWVFIRTIFEEWNGLEQDDLNISKTTRKMSKSLEHINDLQPSFLYHHLVSVRLQGLNIKFLWNLWKRWYRESGYYNKRFLATQTCFVRHIQYLILHNGFIDSPINPEVILQGFKQMDKIESHQQMLKEHILQFDWPKRSNSDINPDHLERMLHHVGQLELELLEQHQPVEEYLENINQHFLNVLPRQENNKENHEDKLKVVFKCVGATYRRLIPTFFGAVKLMEDPKSLVPAKDEDKTVYQAWKFIKNHLDHWKNIDLSEGYHLRLSENFSHDHDSKESYWLFLEMLNLNSDSPIPFGVISRLYYPQNSSPNKLIREHGIMDQQDTLKHKLIESFLNLQNQVS</sequence>
<dbReference type="RefSeq" id="XP_007406717.1">
    <property type="nucleotide sequence ID" value="XM_007406655.1"/>
</dbReference>
<dbReference type="OrthoDB" id="10432384at2759"/>
<organism evidence="4">
    <name type="scientific">Melampsora larici-populina (strain 98AG31 / pathotype 3-4-7)</name>
    <name type="common">Poplar leaf rust fungus</name>
    <dbReference type="NCBI Taxonomy" id="747676"/>
    <lineage>
        <taxon>Eukaryota</taxon>
        <taxon>Fungi</taxon>
        <taxon>Dikarya</taxon>
        <taxon>Basidiomycota</taxon>
        <taxon>Pucciniomycotina</taxon>
        <taxon>Pucciniomycetes</taxon>
        <taxon>Pucciniales</taxon>
        <taxon>Melampsoraceae</taxon>
        <taxon>Melampsora</taxon>
    </lineage>
</organism>
<dbReference type="Proteomes" id="UP000001072">
    <property type="component" value="Unassembled WGS sequence"/>
</dbReference>
<dbReference type="GeneID" id="18929601"/>
<name>F4RCN7_MELLP</name>
<feature type="chain" id="PRO_5003321513" description="Secreted protein" evidence="2">
    <location>
        <begin position="29"/>
        <end position="598"/>
    </location>
</feature>
<accession>F4RCN7</accession>
<evidence type="ECO:0000313" key="4">
    <source>
        <dbReference type="Proteomes" id="UP000001072"/>
    </source>
</evidence>
<dbReference type="InParanoid" id="F4RCN7"/>
<dbReference type="VEuPathDB" id="FungiDB:MELLADRAFT_60741"/>
<reference evidence="4" key="1">
    <citation type="journal article" date="2011" name="Proc. Natl. Acad. Sci. U.S.A.">
        <title>Obligate biotrophy features unraveled by the genomic analysis of rust fungi.</title>
        <authorList>
            <person name="Duplessis S."/>
            <person name="Cuomo C.A."/>
            <person name="Lin Y.-C."/>
            <person name="Aerts A."/>
            <person name="Tisserant E."/>
            <person name="Veneault-Fourrey C."/>
            <person name="Joly D.L."/>
            <person name="Hacquard S."/>
            <person name="Amselem J."/>
            <person name="Cantarel B.L."/>
            <person name="Chiu R."/>
            <person name="Coutinho P.M."/>
            <person name="Feau N."/>
            <person name="Field M."/>
            <person name="Frey P."/>
            <person name="Gelhaye E."/>
            <person name="Goldberg J."/>
            <person name="Grabherr M.G."/>
            <person name="Kodira C.D."/>
            <person name="Kohler A."/>
            <person name="Kuees U."/>
            <person name="Lindquist E.A."/>
            <person name="Lucas S.M."/>
            <person name="Mago R."/>
            <person name="Mauceli E."/>
            <person name="Morin E."/>
            <person name="Murat C."/>
            <person name="Pangilinan J.L."/>
            <person name="Park R."/>
            <person name="Pearson M."/>
            <person name="Quesneville H."/>
            <person name="Rouhier N."/>
            <person name="Sakthikumar S."/>
            <person name="Salamov A.A."/>
            <person name="Schmutz J."/>
            <person name="Selles B."/>
            <person name="Shapiro H."/>
            <person name="Tanguay P."/>
            <person name="Tuskan G.A."/>
            <person name="Henrissat B."/>
            <person name="Van de Peer Y."/>
            <person name="Rouze P."/>
            <person name="Ellis J.G."/>
            <person name="Dodds P.N."/>
            <person name="Schein J.E."/>
            <person name="Zhong S."/>
            <person name="Hamelin R.C."/>
            <person name="Grigoriev I.V."/>
            <person name="Szabo L.J."/>
            <person name="Martin F."/>
        </authorList>
    </citation>
    <scope>NUCLEOTIDE SEQUENCE [LARGE SCALE GENOMIC DNA]</scope>
    <source>
        <strain evidence="4">98AG31 / pathotype 3-4-7</strain>
    </source>
</reference>
<evidence type="ECO:0008006" key="5">
    <source>
        <dbReference type="Google" id="ProtNLM"/>
    </source>
</evidence>
<dbReference type="EMBL" id="GL883096">
    <property type="protein sequence ID" value="EGG09663.1"/>
    <property type="molecule type" value="Genomic_DNA"/>
</dbReference>
<keyword evidence="4" id="KW-1185">Reference proteome</keyword>
<proteinExistence type="predicted"/>
<dbReference type="HOGENOM" id="CLU_021110_0_0_1"/>
<feature type="signal peptide" evidence="2">
    <location>
        <begin position="1"/>
        <end position="28"/>
    </location>
</feature>
<dbReference type="KEGG" id="mlr:MELLADRAFT_60741"/>
<gene>
    <name evidence="3" type="ORF">MELLADRAFT_60741</name>
</gene>
<evidence type="ECO:0000256" key="2">
    <source>
        <dbReference type="SAM" id="SignalP"/>
    </source>
</evidence>